<dbReference type="GO" id="GO:0001530">
    <property type="term" value="F:lipopolysaccharide binding"/>
    <property type="evidence" value="ECO:0007669"/>
    <property type="project" value="InterPro"/>
</dbReference>
<dbReference type="GO" id="GO:0017089">
    <property type="term" value="F:glycolipid transfer activity"/>
    <property type="evidence" value="ECO:0007669"/>
    <property type="project" value="TreeGrafter"/>
</dbReference>
<comment type="subunit">
    <text evidence="4">Component of the lipopolysaccharide transport and assembly complex.</text>
</comment>
<keyword evidence="3 4" id="KW-0574">Periplasm</keyword>
<dbReference type="InterPro" id="IPR014340">
    <property type="entry name" value="LptA"/>
</dbReference>
<evidence type="ECO:0000256" key="2">
    <source>
        <dbReference type="ARBA" id="ARBA00022729"/>
    </source>
</evidence>
<name>A0A1I2UJW8_9GAMM</name>
<evidence type="ECO:0000313" key="7">
    <source>
        <dbReference type="Proteomes" id="UP000198623"/>
    </source>
</evidence>
<dbReference type="InterPro" id="IPR052037">
    <property type="entry name" value="LPS_export_LptA"/>
</dbReference>
<dbReference type="AlphaFoldDB" id="A0A1I2UJW8"/>
<dbReference type="STRING" id="1045558.SAMN05216175_11334"/>
<dbReference type="InterPro" id="IPR005653">
    <property type="entry name" value="OstA-like_N"/>
</dbReference>
<dbReference type="PANTHER" id="PTHR36504:SF1">
    <property type="entry name" value="LIPOPOLYSACCHARIDE EXPORT SYSTEM PROTEIN LPTA"/>
    <property type="match status" value="1"/>
</dbReference>
<dbReference type="Proteomes" id="UP000198623">
    <property type="component" value="Unassembled WGS sequence"/>
</dbReference>
<dbReference type="EMBL" id="FOOU01000013">
    <property type="protein sequence ID" value="SFG76629.1"/>
    <property type="molecule type" value="Genomic_DNA"/>
</dbReference>
<organism evidence="6 7">
    <name type="scientific">Neptunomonas qingdaonensis</name>
    <dbReference type="NCBI Taxonomy" id="1045558"/>
    <lineage>
        <taxon>Bacteria</taxon>
        <taxon>Pseudomonadati</taxon>
        <taxon>Pseudomonadota</taxon>
        <taxon>Gammaproteobacteria</taxon>
        <taxon>Oceanospirillales</taxon>
        <taxon>Oceanospirillaceae</taxon>
        <taxon>Neptunomonas</taxon>
    </lineage>
</organism>
<dbReference type="PANTHER" id="PTHR36504">
    <property type="entry name" value="LIPOPOLYSACCHARIDE EXPORT SYSTEM PROTEIN LPTA"/>
    <property type="match status" value="1"/>
</dbReference>
<gene>
    <name evidence="4" type="primary">lptA</name>
    <name evidence="6" type="ORF">SAMN05216175_11334</name>
</gene>
<dbReference type="NCBIfam" id="TIGR03002">
    <property type="entry name" value="outer_YhbN_LptA"/>
    <property type="match status" value="1"/>
</dbReference>
<evidence type="ECO:0000256" key="4">
    <source>
        <dbReference type="HAMAP-Rule" id="MF_01914"/>
    </source>
</evidence>
<dbReference type="HAMAP" id="MF_01914">
    <property type="entry name" value="LPS_assembly_LptA"/>
    <property type="match status" value="1"/>
</dbReference>
<protein>
    <recommendedName>
        <fullName evidence="4">Lipopolysaccharide export system protein LptA</fullName>
    </recommendedName>
</protein>
<evidence type="ECO:0000256" key="3">
    <source>
        <dbReference type="ARBA" id="ARBA00022764"/>
    </source>
</evidence>
<keyword evidence="2" id="KW-0732">Signal</keyword>
<sequence>MLKALSMLNNRSLIQLTIIISAWLSPLCFALPTDRQQPIHISADSAQIDDNTGTTTYKGNVLMTQGSLEIRAANVSLYRINDEVSQIIATGSPANFRQQPSPGQAVTDAFGEKLDYQITDQTVTISGKARVEQAGDTFSGERIVYQMDKAIVNAYSGKGSSGQRVQMVIQPKGKQ</sequence>
<evidence type="ECO:0000256" key="1">
    <source>
        <dbReference type="ARBA" id="ARBA00022448"/>
    </source>
</evidence>
<proteinExistence type="inferred from homology"/>
<evidence type="ECO:0000259" key="5">
    <source>
        <dbReference type="Pfam" id="PF03968"/>
    </source>
</evidence>
<dbReference type="Gene3D" id="2.60.450.10">
    <property type="entry name" value="Lipopolysaccharide (LPS) transport protein A like domain"/>
    <property type="match status" value="1"/>
</dbReference>
<reference evidence="7" key="1">
    <citation type="submission" date="2016-10" db="EMBL/GenBank/DDBJ databases">
        <authorList>
            <person name="Varghese N."/>
            <person name="Submissions S."/>
        </authorList>
    </citation>
    <scope>NUCLEOTIDE SEQUENCE [LARGE SCALE GENOMIC DNA]</scope>
    <source>
        <strain evidence="7">CGMCC 1.10971</strain>
    </source>
</reference>
<keyword evidence="1 4" id="KW-0813">Transport</keyword>
<dbReference type="Pfam" id="PF03968">
    <property type="entry name" value="LptD_N"/>
    <property type="match status" value="1"/>
</dbReference>
<dbReference type="GO" id="GO:0043165">
    <property type="term" value="P:Gram-negative-bacterium-type cell outer membrane assembly"/>
    <property type="evidence" value="ECO:0007669"/>
    <property type="project" value="UniProtKB-UniRule"/>
</dbReference>
<comment type="function">
    <text evidence="4">Involved in the assembly of lipopolysaccharide (LPS). Required for the translocation of LPS from the inner membrane to the outer membrane. May form a bridge between the inner membrane and the outer membrane, via interactions with LptC and LptD, thereby facilitating LPS transfer across the periplasm.</text>
</comment>
<dbReference type="GO" id="GO:0009279">
    <property type="term" value="C:cell outer membrane"/>
    <property type="evidence" value="ECO:0007669"/>
    <property type="project" value="TreeGrafter"/>
</dbReference>
<feature type="domain" description="Organic solvent tolerance-like N-terminal" evidence="5">
    <location>
        <begin position="40"/>
        <end position="149"/>
    </location>
</feature>
<dbReference type="GO" id="GO:0015920">
    <property type="term" value="P:lipopolysaccharide transport"/>
    <property type="evidence" value="ECO:0007669"/>
    <property type="project" value="UniProtKB-UniRule"/>
</dbReference>
<evidence type="ECO:0000313" key="6">
    <source>
        <dbReference type="EMBL" id="SFG76629.1"/>
    </source>
</evidence>
<comment type="similarity">
    <text evidence="4">Belongs to the LptA family.</text>
</comment>
<comment type="subcellular location">
    <subcellularLocation>
        <location evidence="4">Periplasm</location>
    </subcellularLocation>
</comment>
<accession>A0A1I2UJW8</accession>
<dbReference type="GO" id="GO:0030288">
    <property type="term" value="C:outer membrane-bounded periplasmic space"/>
    <property type="evidence" value="ECO:0007669"/>
    <property type="project" value="TreeGrafter"/>
</dbReference>
<keyword evidence="7" id="KW-1185">Reference proteome</keyword>